<dbReference type="EMBL" id="JAMPLM010000050">
    <property type="protein sequence ID" value="MEP1061984.1"/>
    <property type="molecule type" value="Genomic_DNA"/>
</dbReference>
<dbReference type="Proteomes" id="UP001476950">
    <property type="component" value="Unassembled WGS sequence"/>
</dbReference>
<dbReference type="RefSeq" id="WP_190448838.1">
    <property type="nucleotide sequence ID" value="NZ_JAMPLM010000050.1"/>
</dbReference>
<protein>
    <submittedName>
        <fullName evidence="1">Uncharacterized protein</fullName>
    </submittedName>
</protein>
<proteinExistence type="predicted"/>
<reference evidence="1 2" key="1">
    <citation type="submission" date="2022-04" db="EMBL/GenBank/DDBJ databases">
        <title>Positive selection, recombination, and allopatry shape intraspecific diversity of widespread and dominant cyanobacteria.</title>
        <authorList>
            <person name="Wei J."/>
            <person name="Shu W."/>
            <person name="Hu C."/>
        </authorList>
    </citation>
    <scope>NUCLEOTIDE SEQUENCE [LARGE SCALE GENOMIC DNA]</scope>
    <source>
        <strain evidence="1 2">AS-A4</strain>
    </source>
</reference>
<gene>
    <name evidence="1" type="ORF">NDI38_26780</name>
</gene>
<evidence type="ECO:0000313" key="1">
    <source>
        <dbReference type="EMBL" id="MEP1061984.1"/>
    </source>
</evidence>
<organism evidence="1 2">
    <name type="scientific">Stenomitos frigidus AS-A4</name>
    <dbReference type="NCBI Taxonomy" id="2933935"/>
    <lineage>
        <taxon>Bacteria</taxon>
        <taxon>Bacillati</taxon>
        <taxon>Cyanobacteriota</taxon>
        <taxon>Cyanophyceae</taxon>
        <taxon>Leptolyngbyales</taxon>
        <taxon>Leptolyngbyaceae</taxon>
        <taxon>Stenomitos</taxon>
    </lineage>
</organism>
<sequence>MSKAAKVREGVKAAPRPLVKPGAAKQRTLQFSDRKNGLSQHWGNSVYLDLEVSGAFVFRRRRGLKAALRSALASRSASYRSAVAAGFAARRHACQS</sequence>
<keyword evidence="2" id="KW-1185">Reference proteome</keyword>
<name>A0ABV0KRX4_9CYAN</name>
<comment type="caution">
    <text evidence="1">The sequence shown here is derived from an EMBL/GenBank/DDBJ whole genome shotgun (WGS) entry which is preliminary data.</text>
</comment>
<accession>A0ABV0KRX4</accession>
<evidence type="ECO:0000313" key="2">
    <source>
        <dbReference type="Proteomes" id="UP001476950"/>
    </source>
</evidence>